<keyword evidence="4 7" id="KW-0863">Zinc-finger</keyword>
<sequence length="322" mass="37720">MVHSSIIEIEPKRSQSMLFDIESEKNTSNCRLCKLPLDLCKHQKSHKKNHEKLYKPMNSQSTFSEGLHLTKHTKTPEQKKTFDCKPFECSLCRSTFPTLSELESHSTSHIYNDSFQCHLCDASFISKSLLDTHMLSHAGNRTFQCHHCLATYVQRKSYIYHLKTHKDHEMYKCVDFVRLTFFQKSAFMSHMKMHPKNNPYKCSVCGISYLQKTDMIKHEKTHMIEKALLICKVCNQSFPSKIKRINHERKFHTEAAYYCIICYKLFFEKKEISLHIKLHMKNMPSKCLGCKEPLLQVPVSAKVLREIILNKKNICDVCSVIF</sequence>
<proteinExistence type="predicted"/>
<comment type="caution">
    <text evidence="9">The sequence shown here is derived from an EMBL/GenBank/DDBJ whole genome shotgun (WGS) entry which is preliminary data.</text>
</comment>
<evidence type="ECO:0000313" key="9">
    <source>
        <dbReference type="EMBL" id="CAI6349249.1"/>
    </source>
</evidence>
<feature type="domain" description="C2H2-type" evidence="8">
    <location>
        <begin position="257"/>
        <end position="284"/>
    </location>
</feature>
<evidence type="ECO:0000256" key="3">
    <source>
        <dbReference type="ARBA" id="ARBA00022737"/>
    </source>
</evidence>
<name>A0AAV0W045_9HEMI</name>
<dbReference type="PANTHER" id="PTHR24381">
    <property type="entry name" value="ZINC FINGER PROTEIN"/>
    <property type="match status" value="1"/>
</dbReference>
<dbReference type="InterPro" id="IPR036236">
    <property type="entry name" value="Znf_C2H2_sf"/>
</dbReference>
<feature type="domain" description="C2H2-type" evidence="8">
    <location>
        <begin position="115"/>
        <end position="142"/>
    </location>
</feature>
<evidence type="ECO:0000259" key="8">
    <source>
        <dbReference type="PROSITE" id="PS50157"/>
    </source>
</evidence>
<dbReference type="SMART" id="SM00355">
    <property type="entry name" value="ZnF_C2H2"/>
    <property type="match status" value="7"/>
</dbReference>
<dbReference type="SUPFAM" id="SSF57667">
    <property type="entry name" value="beta-beta-alpha zinc fingers"/>
    <property type="match status" value="4"/>
</dbReference>
<dbReference type="PANTHER" id="PTHR24381:SF393">
    <property type="entry name" value="CHROMATIN-LINKED ADAPTOR FOR MSL PROTEINS, ISOFORM B"/>
    <property type="match status" value="1"/>
</dbReference>
<dbReference type="Gene3D" id="3.30.160.60">
    <property type="entry name" value="Classic Zinc Finger"/>
    <property type="match status" value="4"/>
</dbReference>
<keyword evidence="2" id="KW-0479">Metal-binding</keyword>
<organism evidence="9 10">
    <name type="scientific">Macrosiphum euphorbiae</name>
    <name type="common">potato aphid</name>
    <dbReference type="NCBI Taxonomy" id="13131"/>
    <lineage>
        <taxon>Eukaryota</taxon>
        <taxon>Metazoa</taxon>
        <taxon>Ecdysozoa</taxon>
        <taxon>Arthropoda</taxon>
        <taxon>Hexapoda</taxon>
        <taxon>Insecta</taxon>
        <taxon>Pterygota</taxon>
        <taxon>Neoptera</taxon>
        <taxon>Paraneoptera</taxon>
        <taxon>Hemiptera</taxon>
        <taxon>Sternorrhyncha</taxon>
        <taxon>Aphidomorpha</taxon>
        <taxon>Aphidoidea</taxon>
        <taxon>Aphididae</taxon>
        <taxon>Macrosiphini</taxon>
        <taxon>Macrosiphum</taxon>
    </lineage>
</organism>
<evidence type="ECO:0000313" key="10">
    <source>
        <dbReference type="Proteomes" id="UP001160148"/>
    </source>
</evidence>
<dbReference type="PROSITE" id="PS00028">
    <property type="entry name" value="ZINC_FINGER_C2H2_1"/>
    <property type="match status" value="6"/>
</dbReference>
<dbReference type="GO" id="GO:0005634">
    <property type="term" value="C:nucleus"/>
    <property type="evidence" value="ECO:0007669"/>
    <property type="project" value="UniProtKB-SubCell"/>
</dbReference>
<dbReference type="Proteomes" id="UP001160148">
    <property type="component" value="Unassembled WGS sequence"/>
</dbReference>
<dbReference type="GO" id="GO:0000977">
    <property type="term" value="F:RNA polymerase II transcription regulatory region sequence-specific DNA binding"/>
    <property type="evidence" value="ECO:0007669"/>
    <property type="project" value="TreeGrafter"/>
</dbReference>
<dbReference type="EMBL" id="CARXXK010000001">
    <property type="protein sequence ID" value="CAI6349249.1"/>
    <property type="molecule type" value="Genomic_DNA"/>
</dbReference>
<protein>
    <recommendedName>
        <fullName evidence="8">C2H2-type domain-containing protein</fullName>
    </recommendedName>
</protein>
<evidence type="ECO:0000256" key="5">
    <source>
        <dbReference type="ARBA" id="ARBA00022833"/>
    </source>
</evidence>
<keyword evidence="10" id="KW-1185">Reference proteome</keyword>
<keyword evidence="3" id="KW-0677">Repeat</keyword>
<feature type="domain" description="C2H2-type" evidence="8">
    <location>
        <begin position="87"/>
        <end position="114"/>
    </location>
</feature>
<evidence type="ECO:0000256" key="2">
    <source>
        <dbReference type="ARBA" id="ARBA00022723"/>
    </source>
</evidence>
<evidence type="ECO:0000256" key="1">
    <source>
        <dbReference type="ARBA" id="ARBA00004123"/>
    </source>
</evidence>
<keyword evidence="6" id="KW-0539">Nucleus</keyword>
<comment type="subcellular location">
    <subcellularLocation>
        <location evidence="1">Nucleus</location>
    </subcellularLocation>
</comment>
<keyword evidence="5" id="KW-0862">Zinc</keyword>
<reference evidence="9 10" key="1">
    <citation type="submission" date="2023-01" db="EMBL/GenBank/DDBJ databases">
        <authorList>
            <person name="Whitehead M."/>
        </authorList>
    </citation>
    <scope>NUCLEOTIDE SEQUENCE [LARGE SCALE GENOMIC DNA]</scope>
</reference>
<dbReference type="GO" id="GO:0000981">
    <property type="term" value="F:DNA-binding transcription factor activity, RNA polymerase II-specific"/>
    <property type="evidence" value="ECO:0007669"/>
    <property type="project" value="TreeGrafter"/>
</dbReference>
<feature type="domain" description="C2H2-type" evidence="8">
    <location>
        <begin position="143"/>
        <end position="170"/>
    </location>
</feature>
<dbReference type="GO" id="GO:0008270">
    <property type="term" value="F:zinc ion binding"/>
    <property type="evidence" value="ECO:0007669"/>
    <property type="project" value="UniProtKB-KW"/>
</dbReference>
<dbReference type="Pfam" id="PF00096">
    <property type="entry name" value="zf-C2H2"/>
    <property type="match status" value="1"/>
</dbReference>
<evidence type="ECO:0000256" key="4">
    <source>
        <dbReference type="ARBA" id="ARBA00022771"/>
    </source>
</evidence>
<dbReference type="PROSITE" id="PS50157">
    <property type="entry name" value="ZINC_FINGER_C2H2_2"/>
    <property type="match status" value="5"/>
</dbReference>
<evidence type="ECO:0000256" key="6">
    <source>
        <dbReference type="ARBA" id="ARBA00023242"/>
    </source>
</evidence>
<gene>
    <name evidence="9" type="ORF">MEUPH1_LOCUS5836</name>
</gene>
<accession>A0AAV0W045</accession>
<evidence type="ECO:0000256" key="7">
    <source>
        <dbReference type="PROSITE-ProRule" id="PRU00042"/>
    </source>
</evidence>
<feature type="domain" description="C2H2-type" evidence="8">
    <location>
        <begin position="200"/>
        <end position="227"/>
    </location>
</feature>
<dbReference type="InterPro" id="IPR013087">
    <property type="entry name" value="Znf_C2H2_type"/>
</dbReference>
<dbReference type="AlphaFoldDB" id="A0AAV0W045"/>